<keyword evidence="3" id="KW-1185">Reference proteome</keyword>
<dbReference type="EMBL" id="JAMYWD010000001">
    <property type="protein sequence ID" value="KAJ4982046.1"/>
    <property type="molecule type" value="Genomic_DNA"/>
</dbReference>
<evidence type="ECO:0000313" key="2">
    <source>
        <dbReference type="EMBL" id="KAJ4982046.1"/>
    </source>
</evidence>
<evidence type="ECO:0000313" key="3">
    <source>
        <dbReference type="Proteomes" id="UP001141806"/>
    </source>
</evidence>
<accession>A0A9Q0L4D0</accession>
<name>A0A9Q0L4D0_9MAGN</name>
<dbReference type="Proteomes" id="UP001141806">
    <property type="component" value="Unassembled WGS sequence"/>
</dbReference>
<reference evidence="2" key="1">
    <citation type="journal article" date="2023" name="Plant J.">
        <title>The genome of the king protea, Protea cynaroides.</title>
        <authorList>
            <person name="Chang J."/>
            <person name="Duong T.A."/>
            <person name="Schoeman C."/>
            <person name="Ma X."/>
            <person name="Roodt D."/>
            <person name="Barker N."/>
            <person name="Li Z."/>
            <person name="Van de Peer Y."/>
            <person name="Mizrachi E."/>
        </authorList>
    </citation>
    <scope>NUCLEOTIDE SEQUENCE</scope>
    <source>
        <tissue evidence="2">Young leaves</tissue>
    </source>
</reference>
<organism evidence="2 3">
    <name type="scientific">Protea cynaroides</name>
    <dbReference type="NCBI Taxonomy" id="273540"/>
    <lineage>
        <taxon>Eukaryota</taxon>
        <taxon>Viridiplantae</taxon>
        <taxon>Streptophyta</taxon>
        <taxon>Embryophyta</taxon>
        <taxon>Tracheophyta</taxon>
        <taxon>Spermatophyta</taxon>
        <taxon>Magnoliopsida</taxon>
        <taxon>Proteales</taxon>
        <taxon>Proteaceae</taxon>
        <taxon>Protea</taxon>
    </lineage>
</organism>
<dbReference type="AlphaFoldDB" id="A0A9Q0L4D0"/>
<evidence type="ECO:0000256" key="1">
    <source>
        <dbReference type="SAM" id="MobiDB-lite"/>
    </source>
</evidence>
<protein>
    <submittedName>
        <fullName evidence="2">Uncharacterized protein</fullName>
    </submittedName>
</protein>
<proteinExistence type="predicted"/>
<sequence>MRQRHSTADLLPIPKTTLETNCLDPFLLSILGEKVPKSTKLFVKLRIHTLFPYLRWALAGKQIQSQGGAGEQIGRNGDARRKPIQIQRGGGEGAGPRDDAIEKMKKSLVAQREEKFPKDIPNARPAIFLQCSGVVLFLIYKEKHLT</sequence>
<feature type="region of interest" description="Disordered" evidence="1">
    <location>
        <begin position="66"/>
        <end position="102"/>
    </location>
</feature>
<comment type="caution">
    <text evidence="2">The sequence shown here is derived from an EMBL/GenBank/DDBJ whole genome shotgun (WGS) entry which is preliminary data.</text>
</comment>
<gene>
    <name evidence="2" type="ORF">NE237_032883</name>
</gene>